<evidence type="ECO:0000256" key="4">
    <source>
        <dbReference type="ARBA" id="ARBA00022989"/>
    </source>
</evidence>
<protein>
    <submittedName>
        <fullName evidence="9">P-type conjugative transfer protein TrbL</fullName>
    </submittedName>
</protein>
<dbReference type="GO" id="GO:0016020">
    <property type="term" value="C:membrane"/>
    <property type="evidence" value="ECO:0007669"/>
    <property type="project" value="UniProtKB-SubCell"/>
</dbReference>
<gene>
    <name evidence="9" type="ORF">SCLO_3000290</name>
</gene>
<dbReference type="InterPro" id="IPR007688">
    <property type="entry name" value="Conjugal_tfr_TrbL/VirB6"/>
</dbReference>
<evidence type="ECO:0000256" key="2">
    <source>
        <dbReference type="ARBA" id="ARBA00007802"/>
    </source>
</evidence>
<dbReference type="Pfam" id="PF04610">
    <property type="entry name" value="TrbL"/>
    <property type="match status" value="1"/>
</dbReference>
<organism evidence="9 10">
    <name type="scientific">Sphingobium cloacae</name>
    <dbReference type="NCBI Taxonomy" id="120107"/>
    <lineage>
        <taxon>Bacteria</taxon>
        <taxon>Pseudomonadati</taxon>
        <taxon>Pseudomonadota</taxon>
        <taxon>Alphaproteobacteria</taxon>
        <taxon>Sphingomonadales</taxon>
        <taxon>Sphingomonadaceae</taxon>
        <taxon>Sphingobium</taxon>
    </lineage>
</organism>
<geneLocation type="plasmid" evidence="10">
    <name>psclo_3 dna</name>
</geneLocation>
<comment type="similarity">
    <text evidence="2">Belongs to the TrbL/VirB6 family.</text>
</comment>
<feature type="transmembrane region" description="Helical" evidence="7">
    <location>
        <begin position="214"/>
        <end position="240"/>
    </location>
</feature>
<reference evidence="9 10" key="1">
    <citation type="submission" date="2016-10" db="EMBL/GenBank/DDBJ databases">
        <title>Complete Genome Sequence of the Nonylphenol-Degrading Bacterium Sphingobium cloacae JCM 10874T.</title>
        <authorList>
            <person name="Ootsuka M."/>
            <person name="Nishizawa T."/>
            <person name="Ohta H."/>
        </authorList>
    </citation>
    <scope>NUCLEOTIDE SEQUENCE [LARGE SCALE GENOMIC DNA]</scope>
    <source>
        <strain evidence="9 10">JCM 10874</strain>
        <plasmid evidence="10">psclo_3 dna</plasmid>
    </source>
</reference>
<feature type="transmembrane region" description="Helical" evidence="7">
    <location>
        <begin position="160"/>
        <end position="193"/>
    </location>
</feature>
<keyword evidence="4 7" id="KW-1133">Transmembrane helix</keyword>
<keyword evidence="8" id="KW-0732">Signal</keyword>
<comment type="subcellular location">
    <subcellularLocation>
        <location evidence="1">Membrane</location>
        <topology evidence="1">Multi-pass membrane protein</topology>
    </subcellularLocation>
</comment>
<dbReference type="InterPro" id="IPR014150">
    <property type="entry name" value="Conjugal_tfr_TrbL"/>
</dbReference>
<dbReference type="AlphaFoldDB" id="A0A1E1F849"/>
<feature type="transmembrane region" description="Helical" evidence="7">
    <location>
        <begin position="53"/>
        <end position="75"/>
    </location>
</feature>
<keyword evidence="9" id="KW-0614">Plasmid</keyword>
<dbReference type="OrthoDB" id="7304151at2"/>
<feature type="transmembrane region" description="Helical" evidence="7">
    <location>
        <begin position="87"/>
        <end position="108"/>
    </location>
</feature>
<sequence length="416" mass="41674">MRLRYLAAAAVGIGLLYAAPALAQTAGGAPALDQIGQQFVTRFQSIESTLRGFALRLFGLLVIIEFAWAAMGLAFRQADFGEWAALLVNQIMFIGFGLALVTFGPAWAGAIVASFQQAGSQASAAAGGGAILHPSDVFGAGMNIAAKILEHMSALRPGEAIGFALCGVVVIVAFALICAIMILTIVSGYAIVSMGVLFMGFSGSRWTRDLAMKVIMGVVGIGAKLMVLQIIVGVGASLFADWSNKGITTIDDALVMVGFSVVMLALAKVIPDLVGSMINGSVFTGGGALSAAGAAVAGGAAGFAAGVVGAGAAAHGAGKLASEQLATAQGQGTAPQSAMGRFMNLAGNTGRNLAGAAVQDVGARLGGRAPYGSMGGRMGDRMRTQAAEMRSAREAPTPAPAAASTAEGSNNTISAA</sequence>
<accession>A0A1E1F849</accession>
<keyword evidence="10" id="KW-1185">Reference proteome</keyword>
<evidence type="ECO:0000313" key="9">
    <source>
        <dbReference type="EMBL" id="BAV66696.1"/>
    </source>
</evidence>
<feature type="compositionally biased region" description="Low complexity" evidence="6">
    <location>
        <begin position="394"/>
        <end position="407"/>
    </location>
</feature>
<dbReference type="Proteomes" id="UP000218272">
    <property type="component" value="Plasmid pSCLO_3"/>
</dbReference>
<feature type="chain" id="PRO_5009112636" evidence="8">
    <location>
        <begin position="24"/>
        <end position="416"/>
    </location>
</feature>
<keyword evidence="3 7" id="KW-0812">Transmembrane</keyword>
<evidence type="ECO:0000256" key="3">
    <source>
        <dbReference type="ARBA" id="ARBA00022692"/>
    </source>
</evidence>
<proteinExistence type="inferred from homology"/>
<evidence type="ECO:0000256" key="7">
    <source>
        <dbReference type="SAM" id="Phobius"/>
    </source>
</evidence>
<evidence type="ECO:0000256" key="5">
    <source>
        <dbReference type="ARBA" id="ARBA00023136"/>
    </source>
</evidence>
<dbReference type="GO" id="GO:0030255">
    <property type="term" value="P:protein secretion by the type IV secretion system"/>
    <property type="evidence" value="ECO:0007669"/>
    <property type="project" value="InterPro"/>
</dbReference>
<dbReference type="EMBL" id="AP017657">
    <property type="protein sequence ID" value="BAV66696.1"/>
    <property type="molecule type" value="Genomic_DNA"/>
</dbReference>
<dbReference type="KEGG" id="sclo:SCLO_3000290"/>
<dbReference type="NCBIfam" id="TIGR02783">
    <property type="entry name" value="TrbL_P"/>
    <property type="match status" value="1"/>
</dbReference>
<evidence type="ECO:0000256" key="8">
    <source>
        <dbReference type="SAM" id="SignalP"/>
    </source>
</evidence>
<feature type="region of interest" description="Disordered" evidence="6">
    <location>
        <begin position="372"/>
        <end position="416"/>
    </location>
</feature>
<feature type="transmembrane region" description="Helical" evidence="7">
    <location>
        <begin position="246"/>
        <end position="267"/>
    </location>
</feature>
<evidence type="ECO:0000313" key="10">
    <source>
        <dbReference type="Proteomes" id="UP000218272"/>
    </source>
</evidence>
<keyword evidence="5 7" id="KW-0472">Membrane</keyword>
<evidence type="ECO:0000256" key="1">
    <source>
        <dbReference type="ARBA" id="ARBA00004141"/>
    </source>
</evidence>
<name>A0A1E1F849_9SPHN</name>
<evidence type="ECO:0000256" key="6">
    <source>
        <dbReference type="SAM" id="MobiDB-lite"/>
    </source>
</evidence>
<feature type="signal peptide" evidence="8">
    <location>
        <begin position="1"/>
        <end position="23"/>
    </location>
</feature>